<dbReference type="EnsemblPlants" id="PGSC0003DMT400096042">
    <property type="protein sequence ID" value="PGSC0003DMT400096042"/>
    <property type="gene ID" value="PGSC0003DMG400045613"/>
</dbReference>
<sequence>MIDSAILTALTPLRTTVADLTARVTSCESRQGETPEVSTLKAKIAELKKDVAYLKATDLTTVMQGVDDRDAPETSGIPSATTGKVQRDNAGHAESGIETDEE</sequence>
<dbReference type="PaxDb" id="4113-PGSC0003DMT400096042"/>
<proteinExistence type="predicted"/>
<evidence type="ECO:0000256" key="1">
    <source>
        <dbReference type="SAM" id="MobiDB-lite"/>
    </source>
</evidence>
<name>M1DXL3_SOLTU</name>
<dbReference type="Gramene" id="PGSC0003DMT400096042">
    <property type="protein sequence ID" value="PGSC0003DMT400096042"/>
    <property type="gene ID" value="PGSC0003DMG400045613"/>
</dbReference>
<protein>
    <submittedName>
        <fullName evidence="2">Polyprotein protein</fullName>
    </submittedName>
</protein>
<organism evidence="2 3">
    <name type="scientific">Solanum tuberosum</name>
    <name type="common">Potato</name>
    <dbReference type="NCBI Taxonomy" id="4113"/>
    <lineage>
        <taxon>Eukaryota</taxon>
        <taxon>Viridiplantae</taxon>
        <taxon>Streptophyta</taxon>
        <taxon>Embryophyta</taxon>
        <taxon>Tracheophyta</taxon>
        <taxon>Spermatophyta</taxon>
        <taxon>Magnoliopsida</taxon>
        <taxon>eudicotyledons</taxon>
        <taxon>Gunneridae</taxon>
        <taxon>Pentapetalae</taxon>
        <taxon>asterids</taxon>
        <taxon>lamiids</taxon>
        <taxon>Solanales</taxon>
        <taxon>Solanaceae</taxon>
        <taxon>Solanoideae</taxon>
        <taxon>Solaneae</taxon>
        <taxon>Solanum</taxon>
    </lineage>
</organism>
<reference evidence="2" key="2">
    <citation type="submission" date="2015-06" db="UniProtKB">
        <authorList>
            <consortium name="EnsemblPlants"/>
        </authorList>
    </citation>
    <scope>IDENTIFICATION</scope>
    <source>
        <strain evidence="2">DM1-3 516 R44</strain>
    </source>
</reference>
<evidence type="ECO:0000313" key="3">
    <source>
        <dbReference type="Proteomes" id="UP000011115"/>
    </source>
</evidence>
<dbReference type="AlphaFoldDB" id="M1DXL3"/>
<dbReference type="Proteomes" id="UP000011115">
    <property type="component" value="Unassembled WGS sequence"/>
</dbReference>
<dbReference type="InParanoid" id="M1DXL3"/>
<accession>M1DXL3</accession>
<feature type="region of interest" description="Disordered" evidence="1">
    <location>
        <begin position="65"/>
        <end position="102"/>
    </location>
</feature>
<evidence type="ECO:0000313" key="2">
    <source>
        <dbReference type="EnsemblPlants" id="PGSC0003DMT400096042"/>
    </source>
</evidence>
<reference evidence="3" key="1">
    <citation type="journal article" date="2011" name="Nature">
        <title>Genome sequence and analysis of the tuber crop potato.</title>
        <authorList>
            <consortium name="The Potato Genome Sequencing Consortium"/>
        </authorList>
    </citation>
    <scope>NUCLEOTIDE SEQUENCE [LARGE SCALE GENOMIC DNA]</scope>
    <source>
        <strain evidence="3">cv. DM1-3 516 R44</strain>
    </source>
</reference>
<dbReference type="HOGENOM" id="CLU_029307_11_2_1"/>
<keyword evidence="3" id="KW-1185">Reference proteome</keyword>